<name>A0A939DGY9_9GAMM</name>
<dbReference type="Proteomes" id="UP000664303">
    <property type="component" value="Unassembled WGS sequence"/>
</dbReference>
<organism evidence="1 2">
    <name type="scientific">Parahaliea mediterranea</name>
    <dbReference type="NCBI Taxonomy" id="651086"/>
    <lineage>
        <taxon>Bacteria</taxon>
        <taxon>Pseudomonadati</taxon>
        <taxon>Pseudomonadota</taxon>
        <taxon>Gammaproteobacteria</taxon>
        <taxon>Cellvibrionales</taxon>
        <taxon>Halieaceae</taxon>
        <taxon>Parahaliea</taxon>
    </lineage>
</organism>
<proteinExistence type="predicted"/>
<reference evidence="1" key="1">
    <citation type="submission" date="2021-02" db="EMBL/GenBank/DDBJ databases">
        <title>PHA producing bacteria isolated from coastal sediment in Guangdong, Shenzhen.</title>
        <authorList>
            <person name="Zheng W."/>
            <person name="Yu S."/>
            <person name="Huang Y."/>
        </authorList>
    </citation>
    <scope>NUCLEOTIDE SEQUENCE</scope>
    <source>
        <strain evidence="1">TN14-10</strain>
    </source>
</reference>
<keyword evidence="2" id="KW-1185">Reference proteome</keyword>
<gene>
    <name evidence="1" type="ORF">JYP50_15465</name>
</gene>
<evidence type="ECO:0000313" key="2">
    <source>
        <dbReference type="Proteomes" id="UP000664303"/>
    </source>
</evidence>
<dbReference type="AlphaFoldDB" id="A0A939DGY9"/>
<dbReference type="RefSeq" id="WP_206561450.1">
    <property type="nucleotide sequence ID" value="NZ_JAFKCZ010000011.1"/>
</dbReference>
<sequence length="310" mass="35829">MSWLSRLNRPWLHFIVLGFVLFELQRMAFPAPKPVVGPLSEARVETLEQQWLAATGRPPTAAQSQRLIAQELDRDMLFQRALELDLHLYDQVVYQRLLRNMHFLQLAEGKSEQELYDQALEMRLHLGDEVIKRRMIQVMEQLLLAANPPAPVTGEDIAASFAERREELRRAPRYSIEQLYFNRQREGEIPAVIDTIAERGLDAAAARTMSSPFLPGYQFTRQTPDQLARNFGSTFVMNLQQAEPRPRSWVGPIRSTYGLHYVWVEDIEPARDATLAEVRPRLLRDLESRQRADALAGAIDKLRQQYEVRL</sequence>
<comment type="caution">
    <text evidence="1">The sequence shown here is derived from an EMBL/GenBank/DDBJ whole genome shotgun (WGS) entry which is preliminary data.</text>
</comment>
<keyword evidence="1" id="KW-0413">Isomerase</keyword>
<accession>A0A939DGY9</accession>
<dbReference type="EMBL" id="JAFKCZ010000011">
    <property type="protein sequence ID" value="MBN7798006.1"/>
    <property type="molecule type" value="Genomic_DNA"/>
</dbReference>
<protein>
    <submittedName>
        <fullName evidence="1">Peptidyl-prolyl cis-trans isomerase</fullName>
    </submittedName>
</protein>
<evidence type="ECO:0000313" key="1">
    <source>
        <dbReference type="EMBL" id="MBN7798006.1"/>
    </source>
</evidence>
<dbReference type="GO" id="GO:0016853">
    <property type="term" value="F:isomerase activity"/>
    <property type="evidence" value="ECO:0007669"/>
    <property type="project" value="UniProtKB-KW"/>
</dbReference>